<evidence type="ECO:0000259" key="2">
    <source>
        <dbReference type="Pfam" id="PF07859"/>
    </source>
</evidence>
<dbReference type="EMBL" id="ML737185">
    <property type="protein sequence ID" value="KAE8337102.1"/>
    <property type="molecule type" value="Genomic_DNA"/>
</dbReference>
<proteinExistence type="predicted"/>
<sequence>MSSRQTNPDTLIELEEIDEELATFFRSTSLPPPDYSHISKLALAFGESSNVLHSLVKIPDSVTVVDTWYTATDGTKLRAKVYKPATPLANGSPLVVIFHGGGFCVGDPEDESQTCCNIVQAFSAICVSVQYRLAPDFPFPYTVTDAWDALNWAAESSEALGADPSAGFIVGGISAGGNLTAILTHLAREQGLSPPLTGQYLAVPHVCPADRIPEKYQHHFLSYEQNKNAPLLPQAAIDLFFASYKPDHDDPVNYSILLHPAGHSNLPPAYFQVCGMDPLRDEALIYESILREEDDIPTKLDVYPGLPHCFWQILPMLKSSMKFREDQIRGFGWLLRREPQPLT</sequence>
<dbReference type="GO" id="GO:0016787">
    <property type="term" value="F:hydrolase activity"/>
    <property type="evidence" value="ECO:0007669"/>
    <property type="project" value="UniProtKB-KW"/>
</dbReference>
<protein>
    <submittedName>
        <fullName evidence="3">Alpha/Beta hydrolase protein</fullName>
    </submittedName>
</protein>
<dbReference type="SUPFAM" id="SSF53474">
    <property type="entry name" value="alpha/beta-Hydrolases"/>
    <property type="match status" value="1"/>
</dbReference>
<dbReference type="Proteomes" id="UP000325558">
    <property type="component" value="Unassembled WGS sequence"/>
</dbReference>
<reference evidence="3" key="1">
    <citation type="submission" date="2019-04" db="EMBL/GenBank/DDBJ databases">
        <title>Friends and foes A comparative genomics study of 23 Aspergillus species from section Flavi.</title>
        <authorList>
            <consortium name="DOE Joint Genome Institute"/>
            <person name="Kjaerbolling I."/>
            <person name="Vesth T."/>
            <person name="Frisvad J.C."/>
            <person name="Nybo J.L."/>
            <person name="Theobald S."/>
            <person name="Kildgaard S."/>
            <person name="Isbrandt T."/>
            <person name="Kuo A."/>
            <person name="Sato A."/>
            <person name="Lyhne E.K."/>
            <person name="Kogle M.E."/>
            <person name="Wiebenga A."/>
            <person name="Kun R.S."/>
            <person name="Lubbers R.J."/>
            <person name="Makela M.R."/>
            <person name="Barry K."/>
            <person name="Chovatia M."/>
            <person name="Clum A."/>
            <person name="Daum C."/>
            <person name="Haridas S."/>
            <person name="He G."/>
            <person name="LaButti K."/>
            <person name="Lipzen A."/>
            <person name="Mondo S."/>
            <person name="Riley R."/>
            <person name="Salamov A."/>
            <person name="Simmons B.A."/>
            <person name="Magnuson J.K."/>
            <person name="Henrissat B."/>
            <person name="Mortensen U.H."/>
            <person name="Larsen T.O."/>
            <person name="Devries R.P."/>
            <person name="Grigoriev I.V."/>
            <person name="Machida M."/>
            <person name="Baker S.E."/>
            <person name="Andersen M.R."/>
        </authorList>
    </citation>
    <scope>NUCLEOTIDE SEQUENCE</scope>
    <source>
        <strain evidence="3">CBS 117612</strain>
    </source>
</reference>
<dbReference type="PANTHER" id="PTHR48081:SF8">
    <property type="entry name" value="ALPHA_BETA HYDROLASE FOLD-3 DOMAIN-CONTAINING PROTEIN-RELATED"/>
    <property type="match status" value="1"/>
</dbReference>
<accession>A0A5N6XVF6</accession>
<dbReference type="PANTHER" id="PTHR48081">
    <property type="entry name" value="AB HYDROLASE SUPERFAMILY PROTEIN C4A8.06C"/>
    <property type="match status" value="1"/>
</dbReference>
<evidence type="ECO:0000313" key="3">
    <source>
        <dbReference type="EMBL" id="KAE8337102.1"/>
    </source>
</evidence>
<dbReference type="Pfam" id="PF07859">
    <property type="entry name" value="Abhydrolase_3"/>
    <property type="match status" value="1"/>
</dbReference>
<dbReference type="Gene3D" id="3.40.50.1820">
    <property type="entry name" value="alpha/beta hydrolase"/>
    <property type="match status" value="1"/>
</dbReference>
<gene>
    <name evidence="3" type="ORF">BDV24DRAFT_167644</name>
</gene>
<dbReference type="InterPro" id="IPR050300">
    <property type="entry name" value="GDXG_lipolytic_enzyme"/>
</dbReference>
<organism evidence="3">
    <name type="scientific">Aspergillus arachidicola</name>
    <dbReference type="NCBI Taxonomy" id="656916"/>
    <lineage>
        <taxon>Eukaryota</taxon>
        <taxon>Fungi</taxon>
        <taxon>Dikarya</taxon>
        <taxon>Ascomycota</taxon>
        <taxon>Pezizomycotina</taxon>
        <taxon>Eurotiomycetes</taxon>
        <taxon>Eurotiomycetidae</taxon>
        <taxon>Eurotiales</taxon>
        <taxon>Aspergillaceae</taxon>
        <taxon>Aspergillus</taxon>
        <taxon>Aspergillus subgen. Circumdati</taxon>
    </lineage>
</organism>
<dbReference type="InterPro" id="IPR029058">
    <property type="entry name" value="AB_hydrolase_fold"/>
</dbReference>
<dbReference type="OrthoDB" id="408631at2759"/>
<evidence type="ECO:0000256" key="1">
    <source>
        <dbReference type="ARBA" id="ARBA00022801"/>
    </source>
</evidence>
<dbReference type="AlphaFoldDB" id="A0A5N6XVF6"/>
<feature type="domain" description="Alpha/beta hydrolase fold-3" evidence="2">
    <location>
        <begin position="95"/>
        <end position="311"/>
    </location>
</feature>
<name>A0A5N6XVF6_9EURO</name>
<keyword evidence="1 3" id="KW-0378">Hydrolase</keyword>
<dbReference type="InterPro" id="IPR013094">
    <property type="entry name" value="AB_hydrolase_3"/>
</dbReference>